<dbReference type="EMBL" id="JACHDE010000010">
    <property type="protein sequence ID" value="MBB5402859.1"/>
    <property type="molecule type" value="Genomic_DNA"/>
</dbReference>
<dbReference type="AlphaFoldDB" id="A0A7W8L9I1"/>
<evidence type="ECO:0000313" key="1">
    <source>
        <dbReference type="EMBL" id="MBB5402859.1"/>
    </source>
</evidence>
<sequence>MHARRSAAVHVLDLDRIALIVGSSVAVAMRGKPEEGLLV</sequence>
<protein>
    <submittedName>
        <fullName evidence="1">Uncharacterized protein</fullName>
    </submittedName>
</protein>
<proteinExistence type="predicted"/>
<comment type="caution">
    <text evidence="1">The sequence shown here is derived from an EMBL/GenBank/DDBJ whole genome shotgun (WGS) entry which is preliminary data.</text>
</comment>
<organism evidence="1 2">
    <name type="scientific">Paraburkholderia youngii</name>
    <dbReference type="NCBI Taxonomy" id="2782701"/>
    <lineage>
        <taxon>Bacteria</taxon>
        <taxon>Pseudomonadati</taxon>
        <taxon>Pseudomonadota</taxon>
        <taxon>Betaproteobacteria</taxon>
        <taxon>Burkholderiales</taxon>
        <taxon>Burkholderiaceae</taxon>
        <taxon>Paraburkholderia</taxon>
    </lineage>
</organism>
<accession>A0A7W8L9I1</accession>
<reference evidence="1 2" key="1">
    <citation type="submission" date="2020-08" db="EMBL/GenBank/DDBJ databases">
        <title>Genomic Encyclopedia of Type Strains, Phase IV (KMG-V): Genome sequencing to study the core and pangenomes of soil and plant-associated prokaryotes.</title>
        <authorList>
            <person name="Whitman W."/>
        </authorList>
    </citation>
    <scope>NUCLEOTIDE SEQUENCE [LARGE SCALE GENOMIC DNA]</scope>
    <source>
        <strain evidence="1 2">JPY162</strain>
    </source>
</reference>
<gene>
    <name evidence="1" type="ORF">HDG41_004945</name>
</gene>
<name>A0A7W8L9I1_9BURK</name>
<evidence type="ECO:0000313" key="2">
    <source>
        <dbReference type="Proteomes" id="UP000592820"/>
    </source>
</evidence>
<dbReference type="Proteomes" id="UP000592820">
    <property type="component" value="Unassembled WGS sequence"/>
</dbReference>